<protein>
    <submittedName>
        <fullName evidence="16">Penicillin-binding protein 2</fullName>
    </submittedName>
</protein>
<feature type="transmembrane region" description="Helical" evidence="13">
    <location>
        <begin position="51"/>
        <end position="68"/>
    </location>
</feature>
<evidence type="ECO:0000256" key="13">
    <source>
        <dbReference type="SAM" id="Phobius"/>
    </source>
</evidence>
<dbReference type="GO" id="GO:0006508">
    <property type="term" value="P:proteolysis"/>
    <property type="evidence" value="ECO:0007669"/>
    <property type="project" value="UniProtKB-KW"/>
</dbReference>
<evidence type="ECO:0000313" key="16">
    <source>
        <dbReference type="EMBL" id="OGE91221.1"/>
    </source>
</evidence>
<keyword evidence="8" id="KW-0133">Cell shape</keyword>
<keyword evidence="5" id="KW-0645">Protease</keyword>
<dbReference type="InterPro" id="IPR001460">
    <property type="entry name" value="PCN-bd_Tpept"/>
</dbReference>
<dbReference type="Gene3D" id="3.30.1390.30">
    <property type="entry name" value="Penicillin-binding protein 2a, domain 3"/>
    <property type="match status" value="1"/>
</dbReference>
<dbReference type="AlphaFoldDB" id="A0A1F5PMU9"/>
<evidence type="ECO:0000313" key="17">
    <source>
        <dbReference type="Proteomes" id="UP000178377"/>
    </source>
</evidence>
<dbReference type="GO" id="GO:0009002">
    <property type="term" value="F:serine-type D-Ala-D-Ala carboxypeptidase activity"/>
    <property type="evidence" value="ECO:0007669"/>
    <property type="project" value="InterPro"/>
</dbReference>
<comment type="subcellular location">
    <subcellularLocation>
        <location evidence="2">Cell membrane</location>
    </subcellularLocation>
    <subcellularLocation>
        <location evidence="1">Membrane</location>
        <topology evidence="1">Single-pass membrane protein</topology>
    </subcellularLocation>
</comment>
<dbReference type="InterPro" id="IPR017790">
    <property type="entry name" value="Penicillin-binding_protein_2"/>
</dbReference>
<evidence type="ECO:0000256" key="12">
    <source>
        <dbReference type="ARBA" id="ARBA00023316"/>
    </source>
</evidence>
<accession>A0A1F5PMU9</accession>
<evidence type="ECO:0000256" key="8">
    <source>
        <dbReference type="ARBA" id="ARBA00022960"/>
    </source>
</evidence>
<name>A0A1F5PMU9_9BACT</name>
<reference evidence="16 17" key="1">
    <citation type="journal article" date="2016" name="Nat. Commun.">
        <title>Thousands of microbial genomes shed light on interconnected biogeochemical processes in an aquifer system.</title>
        <authorList>
            <person name="Anantharaman K."/>
            <person name="Brown C.T."/>
            <person name="Hug L.A."/>
            <person name="Sharon I."/>
            <person name="Castelle C.J."/>
            <person name="Probst A.J."/>
            <person name="Thomas B.C."/>
            <person name="Singh A."/>
            <person name="Wilkins M.J."/>
            <person name="Karaoz U."/>
            <person name="Brodie E.L."/>
            <person name="Williams K.H."/>
            <person name="Hubbard S.S."/>
            <person name="Banfield J.F."/>
        </authorList>
    </citation>
    <scope>NUCLEOTIDE SEQUENCE [LARGE SCALE GENOMIC DNA]</scope>
</reference>
<dbReference type="GO" id="GO:0071555">
    <property type="term" value="P:cell wall organization"/>
    <property type="evidence" value="ECO:0007669"/>
    <property type="project" value="UniProtKB-KW"/>
</dbReference>
<dbReference type="PANTHER" id="PTHR30627:SF2">
    <property type="entry name" value="PEPTIDOGLYCAN D,D-TRANSPEPTIDASE MRDA"/>
    <property type="match status" value="1"/>
</dbReference>
<dbReference type="Gene3D" id="3.40.710.10">
    <property type="entry name" value="DD-peptidase/beta-lactamase superfamily"/>
    <property type="match status" value="1"/>
</dbReference>
<sequence>MSRDPFLLPIGQTDTLRASQVHSLDFDQSSVDPRFSNDPLSEERAVFPRRVFLIVIAAAIAVIILQLIRLQLFDHQKYLLAAEGSRLRTQYVLAPRGQIIDSHQKIIATNKPSFELVVTPLDLPSDANALGREVLALSSLFSLDQTGLDRILSGLNRTSFLPITLAQNVAPDSAIVFITRQSEFPGFSLQNNPIREYIDGPIFAPILGYTGKLTSEEYGELAAGGYIYNDVVGKQGLELEYEKYLRGEFGQRVVEVDASGSVKNSFQEKPAAAGAQLDLFLDSDLQRVLYVSLQKQLSQTRAKRAAAVAIDPKTGGVLALVSLPSFDNNLFARGISSQEYQELLDNPDFPLFNRPTSGTYPPGSTVKPLIASAALQEGTISEKTKIYDGGKIEVPNQFNPNIIYTFHGWKPEGLGSVDVYDAIAESSDIYFYTVGGGQKNLGIAGLGPQTLASYLKKFFLGQITGIDLPTEKAGLIPSPDWKAQRFAGSVVDAQWFLGDTYNMSIGQGFVSVTPLQLALATAALGNGGTVWRPHLVEQVQNEKGEVLYKYVPQVLNKDFINSEYLQIARQGMRRAVTDGTARLLSTLAIEVAGKTGTSQFDGSDPRKTHAWFTSFAPYENPSIALTILIESGGEGNAAAVPVAREVYDWYSKNRMK</sequence>
<evidence type="ECO:0000259" key="15">
    <source>
        <dbReference type="Pfam" id="PF03717"/>
    </source>
</evidence>
<dbReference type="InterPro" id="IPR012338">
    <property type="entry name" value="Beta-lactam/transpept-like"/>
</dbReference>
<dbReference type="GO" id="GO:0009252">
    <property type="term" value="P:peptidoglycan biosynthetic process"/>
    <property type="evidence" value="ECO:0007669"/>
    <property type="project" value="UniProtKB-KW"/>
</dbReference>
<evidence type="ECO:0000256" key="11">
    <source>
        <dbReference type="ARBA" id="ARBA00023136"/>
    </source>
</evidence>
<keyword evidence="7" id="KW-0378">Hydrolase</keyword>
<feature type="domain" description="Penicillin-binding protein dimerisation" evidence="15">
    <location>
        <begin position="94"/>
        <end position="264"/>
    </location>
</feature>
<evidence type="ECO:0000256" key="7">
    <source>
        <dbReference type="ARBA" id="ARBA00022801"/>
    </source>
</evidence>
<dbReference type="GO" id="GO:0071972">
    <property type="term" value="F:peptidoglycan L,D-transpeptidase activity"/>
    <property type="evidence" value="ECO:0007669"/>
    <property type="project" value="TreeGrafter"/>
</dbReference>
<dbReference type="Pfam" id="PF03717">
    <property type="entry name" value="PBP_dimer"/>
    <property type="match status" value="1"/>
</dbReference>
<feature type="domain" description="Penicillin-binding protein transpeptidase" evidence="14">
    <location>
        <begin position="306"/>
        <end position="647"/>
    </location>
</feature>
<dbReference type="Proteomes" id="UP000178377">
    <property type="component" value="Unassembled WGS sequence"/>
</dbReference>
<dbReference type="NCBIfam" id="TIGR03423">
    <property type="entry name" value="pbp2_mrdA"/>
    <property type="match status" value="1"/>
</dbReference>
<evidence type="ECO:0000256" key="2">
    <source>
        <dbReference type="ARBA" id="ARBA00004236"/>
    </source>
</evidence>
<gene>
    <name evidence="16" type="ORF">A2722_01940</name>
</gene>
<dbReference type="SUPFAM" id="SSF56519">
    <property type="entry name" value="Penicillin binding protein dimerisation domain"/>
    <property type="match status" value="1"/>
</dbReference>
<evidence type="ECO:0000256" key="5">
    <source>
        <dbReference type="ARBA" id="ARBA00022670"/>
    </source>
</evidence>
<comment type="caution">
    <text evidence="16">The sequence shown here is derived from an EMBL/GenBank/DDBJ whole genome shotgun (WGS) entry which is preliminary data.</text>
</comment>
<keyword evidence="4" id="KW-0997">Cell inner membrane</keyword>
<dbReference type="GO" id="GO:0005886">
    <property type="term" value="C:plasma membrane"/>
    <property type="evidence" value="ECO:0007669"/>
    <property type="project" value="UniProtKB-SubCell"/>
</dbReference>
<keyword evidence="3" id="KW-1003">Cell membrane</keyword>
<evidence type="ECO:0000259" key="14">
    <source>
        <dbReference type="Pfam" id="PF00905"/>
    </source>
</evidence>
<dbReference type="InterPro" id="IPR036138">
    <property type="entry name" value="PBP_dimer_sf"/>
</dbReference>
<keyword evidence="12" id="KW-0961">Cell wall biogenesis/degradation</keyword>
<dbReference type="Pfam" id="PF00905">
    <property type="entry name" value="Transpeptidase"/>
    <property type="match status" value="1"/>
</dbReference>
<dbReference type="InterPro" id="IPR005311">
    <property type="entry name" value="PBP_dimer"/>
</dbReference>
<evidence type="ECO:0000256" key="4">
    <source>
        <dbReference type="ARBA" id="ARBA00022519"/>
    </source>
</evidence>
<organism evidence="16 17">
    <name type="scientific">Candidatus Doudnabacteria bacterium RIFCSPHIGHO2_01_FULL_50_11</name>
    <dbReference type="NCBI Taxonomy" id="1817828"/>
    <lineage>
        <taxon>Bacteria</taxon>
        <taxon>Candidatus Doudnaibacteriota</taxon>
    </lineage>
</organism>
<evidence type="ECO:0000256" key="3">
    <source>
        <dbReference type="ARBA" id="ARBA00022475"/>
    </source>
</evidence>
<evidence type="ECO:0000256" key="6">
    <source>
        <dbReference type="ARBA" id="ARBA00022692"/>
    </source>
</evidence>
<dbReference type="EMBL" id="MFEO01000003">
    <property type="protein sequence ID" value="OGE91221.1"/>
    <property type="molecule type" value="Genomic_DNA"/>
</dbReference>
<dbReference type="GO" id="GO:0008360">
    <property type="term" value="P:regulation of cell shape"/>
    <property type="evidence" value="ECO:0007669"/>
    <property type="project" value="UniProtKB-KW"/>
</dbReference>
<dbReference type="PANTHER" id="PTHR30627">
    <property type="entry name" value="PEPTIDOGLYCAN D,D-TRANSPEPTIDASE"/>
    <property type="match status" value="1"/>
</dbReference>
<keyword evidence="10 13" id="KW-1133">Transmembrane helix</keyword>
<keyword evidence="9" id="KW-0573">Peptidoglycan synthesis</keyword>
<keyword evidence="6 13" id="KW-0812">Transmembrane</keyword>
<dbReference type="STRING" id="1817828.A2722_01940"/>
<dbReference type="Gene3D" id="3.90.1310.10">
    <property type="entry name" value="Penicillin-binding protein 2a (Domain 2)"/>
    <property type="match status" value="1"/>
</dbReference>
<evidence type="ECO:0000256" key="1">
    <source>
        <dbReference type="ARBA" id="ARBA00004167"/>
    </source>
</evidence>
<proteinExistence type="predicted"/>
<dbReference type="GO" id="GO:0008658">
    <property type="term" value="F:penicillin binding"/>
    <property type="evidence" value="ECO:0007669"/>
    <property type="project" value="InterPro"/>
</dbReference>
<evidence type="ECO:0000256" key="10">
    <source>
        <dbReference type="ARBA" id="ARBA00022989"/>
    </source>
</evidence>
<keyword evidence="11 13" id="KW-0472">Membrane</keyword>
<dbReference type="InterPro" id="IPR050515">
    <property type="entry name" value="Beta-lactam/transpept"/>
</dbReference>
<dbReference type="SUPFAM" id="SSF56601">
    <property type="entry name" value="beta-lactamase/transpeptidase-like"/>
    <property type="match status" value="1"/>
</dbReference>
<evidence type="ECO:0000256" key="9">
    <source>
        <dbReference type="ARBA" id="ARBA00022984"/>
    </source>
</evidence>